<dbReference type="EMBL" id="CAEZUL010000146">
    <property type="protein sequence ID" value="CAB4606806.1"/>
    <property type="molecule type" value="Genomic_DNA"/>
</dbReference>
<evidence type="ECO:0000313" key="1">
    <source>
        <dbReference type="EMBL" id="CAB4606806.1"/>
    </source>
</evidence>
<proteinExistence type="predicted"/>
<sequence>MGSTIFSMRACATPLAPSSKMCAFVATRPCVTPWLDSMASPLRHTNCGCQLKRLQTPRSTLPLKMPSSMPFLTYVLSMSSFSNALATGRWRSRTVSPQAKRSPLFPALVYLCQVAKPATPRWPISSVFPRLLLGSKIFALLCPPYLVATAK</sequence>
<organism evidence="1">
    <name type="scientific">freshwater metagenome</name>
    <dbReference type="NCBI Taxonomy" id="449393"/>
    <lineage>
        <taxon>unclassified sequences</taxon>
        <taxon>metagenomes</taxon>
        <taxon>ecological metagenomes</taxon>
    </lineage>
</organism>
<gene>
    <name evidence="1" type="ORF">UFOPK1808_01125</name>
</gene>
<name>A0A6J6H0Z5_9ZZZZ</name>
<reference evidence="1" key="1">
    <citation type="submission" date="2020-05" db="EMBL/GenBank/DDBJ databases">
        <authorList>
            <person name="Chiriac C."/>
            <person name="Salcher M."/>
            <person name="Ghai R."/>
            <person name="Kavagutti S V."/>
        </authorList>
    </citation>
    <scope>NUCLEOTIDE SEQUENCE</scope>
</reference>
<dbReference type="AlphaFoldDB" id="A0A6J6H0Z5"/>
<protein>
    <submittedName>
        <fullName evidence="1">Unannotated protein</fullName>
    </submittedName>
</protein>
<accession>A0A6J6H0Z5</accession>